<keyword evidence="2" id="KW-1185">Reference proteome</keyword>
<gene>
    <name evidence="1" type="ORF">CP97_02855</name>
</gene>
<organism evidence="1 2">
    <name type="scientific">Aurantiacibacter atlanticus</name>
    <dbReference type="NCBI Taxonomy" id="1648404"/>
    <lineage>
        <taxon>Bacteria</taxon>
        <taxon>Pseudomonadati</taxon>
        <taxon>Pseudomonadota</taxon>
        <taxon>Alphaproteobacteria</taxon>
        <taxon>Sphingomonadales</taxon>
        <taxon>Erythrobacteraceae</taxon>
        <taxon>Aurantiacibacter</taxon>
    </lineage>
</organism>
<evidence type="ECO:0008006" key="3">
    <source>
        <dbReference type="Google" id="ProtNLM"/>
    </source>
</evidence>
<accession>A0A0H4VVZ7</accession>
<dbReference type="Pfam" id="PF10983">
    <property type="entry name" value="DUF2793"/>
    <property type="match status" value="1"/>
</dbReference>
<dbReference type="RefSeq" id="WP_048884707.1">
    <property type="nucleotide sequence ID" value="NZ_CP011310.1"/>
</dbReference>
<dbReference type="KEGG" id="ery:CP97_02855"/>
<evidence type="ECO:0000313" key="1">
    <source>
        <dbReference type="EMBL" id="AKQ41208.1"/>
    </source>
</evidence>
<protein>
    <recommendedName>
        <fullName evidence="3">DUF2793 domain-containing protein</fullName>
    </recommendedName>
</protein>
<proteinExistence type="predicted"/>
<dbReference type="PATRIC" id="fig|1648404.4.peg.603"/>
<sequence>MTNPISFTSTTPRFNLPNLFVAQAQKEFTINEALARLDSLIHPVVEGEANDPPASPNEGDCWIIGTQPTGEWATNSGGIACRQSANWIYLQPKLGMSVTEIASGSVVRFDGSWQRIAAIPTPMAGATEDTEARETIVALISALVTAGILPEN</sequence>
<evidence type="ECO:0000313" key="2">
    <source>
        <dbReference type="Proteomes" id="UP000059113"/>
    </source>
</evidence>
<dbReference type="STRING" id="1648404.CP97_02855"/>
<dbReference type="OrthoDB" id="564699at2"/>
<dbReference type="InterPro" id="IPR021251">
    <property type="entry name" value="DUF2793"/>
</dbReference>
<reference evidence="2" key="2">
    <citation type="submission" date="2015-04" db="EMBL/GenBank/DDBJ databases">
        <title>The complete genome sequence of Erythrobacter sp. s21-N3.</title>
        <authorList>
            <person name="Zhuang L."/>
            <person name="Liu Y."/>
            <person name="Shao Z."/>
        </authorList>
    </citation>
    <scope>NUCLEOTIDE SEQUENCE [LARGE SCALE GENOMIC DNA]</scope>
    <source>
        <strain evidence="2">s21-N3</strain>
    </source>
</reference>
<dbReference type="AlphaFoldDB" id="A0A0H4VVZ7"/>
<dbReference type="Proteomes" id="UP000059113">
    <property type="component" value="Chromosome"/>
</dbReference>
<reference evidence="1 2" key="1">
    <citation type="journal article" date="2015" name="Int. J. Syst. Evol. Microbiol.">
        <title>Erythrobacter atlanticus sp. nov., a bacterium from ocean sediment able to degrade polycyclic aromatic hydrocarbons.</title>
        <authorList>
            <person name="Zhuang L."/>
            <person name="Liu Y."/>
            <person name="Wang L."/>
            <person name="Wang W."/>
            <person name="Shao Z."/>
        </authorList>
    </citation>
    <scope>NUCLEOTIDE SEQUENCE [LARGE SCALE GENOMIC DNA]</scope>
    <source>
        <strain evidence="2">s21-N3</strain>
    </source>
</reference>
<name>A0A0H4VVZ7_9SPHN</name>
<dbReference type="EMBL" id="CP011310">
    <property type="protein sequence ID" value="AKQ41208.1"/>
    <property type="molecule type" value="Genomic_DNA"/>
</dbReference>